<feature type="compositionally biased region" description="Acidic residues" evidence="9">
    <location>
        <begin position="1"/>
        <end position="10"/>
    </location>
</feature>
<keyword evidence="10" id="KW-1133">Transmembrane helix</keyword>
<dbReference type="GO" id="GO:0005524">
    <property type="term" value="F:ATP binding"/>
    <property type="evidence" value="ECO:0007669"/>
    <property type="project" value="UniProtKB-KW"/>
</dbReference>
<dbReference type="Pfam" id="PF19279">
    <property type="entry name" value="YegS_C"/>
    <property type="match status" value="1"/>
</dbReference>
<feature type="transmembrane region" description="Helical" evidence="10">
    <location>
        <begin position="103"/>
        <end position="123"/>
    </location>
</feature>
<keyword evidence="13" id="KW-1185">Reference proteome</keyword>
<accession>A0A1M7MP32</accession>
<dbReference type="Gene3D" id="1.20.144.10">
    <property type="entry name" value="Phosphatidic acid phosphatase type 2/haloperoxidase"/>
    <property type="match status" value="1"/>
</dbReference>
<evidence type="ECO:0000313" key="13">
    <source>
        <dbReference type="Proteomes" id="UP000184111"/>
    </source>
</evidence>
<sequence>MPTALPDEDIPGPGLRPSRPRPSPPRAVRAPVLTTGATTAAARITALTVCQAALLIGFGLLITGPARHLWPIASEDRVNEGFEHLRTGTFNTLTSWGSEAGNTLTIVAITLAVCAALVLAPVLPRWREAVFLAVSVSLQALAFLAITTAVDRHRPEVHRLDSSPPTSSYTSGHTGAATALYGGLAVLVLTRARRLSRPWRIAVAALLMLLPLAVGACRLYRGMHHVTDVTGGMLNGTLSLLIVGRSVLAGDAVPAPLPEHAVDAAVKEARGTAGPVPGTTVVVVNPVSVSASDRDRLRLVLERHGRVAPHFVETTPDDPGHGQAARAAADGAALVVVCGGDGTVRAVADALAGTGVPLAVAPHGTGNLLARNLGLPLDPARALDAALGGAPHPMDLGRIEGDGLPATHFCAMAGAGLDAELMARTPECAKSALGWPAYALALLRALRTPRMELTLRLDGAEPVRRTARMAVIANVGALQGGASLAPDARPDDGLLHVALLDPRGARGWASATSDVLRGPSSPSRPGGLEVFTCREAELVLPEPRPREIDGDPVAAGRRMSARVVPGAVRVLLPEPGPEA</sequence>
<dbReference type="InterPro" id="IPR045540">
    <property type="entry name" value="YegS/DAGK_C"/>
</dbReference>
<dbReference type="Gene3D" id="3.40.50.10330">
    <property type="entry name" value="Probable inorganic polyphosphate/atp-NAD kinase, domain 1"/>
    <property type="match status" value="1"/>
</dbReference>
<evidence type="ECO:0000259" key="11">
    <source>
        <dbReference type="PROSITE" id="PS50146"/>
    </source>
</evidence>
<dbReference type="Proteomes" id="UP000184111">
    <property type="component" value="Unassembled WGS sequence"/>
</dbReference>
<keyword evidence="10" id="KW-0472">Membrane</keyword>
<keyword evidence="7" id="KW-0443">Lipid metabolism</keyword>
<feature type="transmembrane region" description="Helical" evidence="10">
    <location>
        <begin position="201"/>
        <end position="221"/>
    </location>
</feature>
<keyword evidence="6" id="KW-0067">ATP-binding</keyword>
<dbReference type="GO" id="GO:0008654">
    <property type="term" value="P:phospholipid biosynthetic process"/>
    <property type="evidence" value="ECO:0007669"/>
    <property type="project" value="UniProtKB-KW"/>
</dbReference>
<dbReference type="PANTHER" id="PTHR12358">
    <property type="entry name" value="SPHINGOSINE KINASE"/>
    <property type="match status" value="1"/>
</dbReference>
<gene>
    <name evidence="12" type="ORF">SAMN05216499_116123</name>
</gene>
<evidence type="ECO:0000256" key="4">
    <source>
        <dbReference type="ARBA" id="ARBA00022741"/>
    </source>
</evidence>
<dbReference type="InterPro" id="IPR050187">
    <property type="entry name" value="Lipid_Phosphate_FormReg"/>
</dbReference>
<comment type="similarity">
    <text evidence="2">Belongs to the diacylglycerol/lipid kinase family.</text>
</comment>
<dbReference type="PANTHER" id="PTHR12358:SF54">
    <property type="entry name" value="SPHINGOSINE KINASE RELATED PROTEIN"/>
    <property type="match status" value="1"/>
</dbReference>
<dbReference type="InterPro" id="IPR001206">
    <property type="entry name" value="Diacylglycerol_kinase_cat_dom"/>
</dbReference>
<dbReference type="SMART" id="SM00014">
    <property type="entry name" value="acidPPc"/>
    <property type="match status" value="1"/>
</dbReference>
<dbReference type="SUPFAM" id="SSF48317">
    <property type="entry name" value="Acid phosphatase/Vanadium-dependent haloperoxidase"/>
    <property type="match status" value="1"/>
</dbReference>
<evidence type="ECO:0000256" key="6">
    <source>
        <dbReference type="ARBA" id="ARBA00022840"/>
    </source>
</evidence>
<dbReference type="STRING" id="310782.SAMN05216499_116123"/>
<dbReference type="SUPFAM" id="SSF111331">
    <property type="entry name" value="NAD kinase/diacylglycerol kinase-like"/>
    <property type="match status" value="1"/>
</dbReference>
<evidence type="ECO:0000256" key="5">
    <source>
        <dbReference type="ARBA" id="ARBA00022777"/>
    </source>
</evidence>
<keyword evidence="4" id="KW-0547">Nucleotide-binding</keyword>
<dbReference type="RefSeq" id="WP_073500886.1">
    <property type="nucleotide sequence ID" value="NZ_FRBI01000016.1"/>
</dbReference>
<organism evidence="12 13">
    <name type="scientific">Actinacidiphila paucisporea</name>
    <dbReference type="NCBI Taxonomy" id="310782"/>
    <lineage>
        <taxon>Bacteria</taxon>
        <taxon>Bacillati</taxon>
        <taxon>Actinomycetota</taxon>
        <taxon>Actinomycetes</taxon>
        <taxon>Kitasatosporales</taxon>
        <taxon>Streptomycetaceae</taxon>
        <taxon>Actinacidiphila</taxon>
    </lineage>
</organism>
<dbReference type="PROSITE" id="PS50146">
    <property type="entry name" value="DAGK"/>
    <property type="match status" value="1"/>
</dbReference>
<keyword evidence="3" id="KW-0808">Transferase</keyword>
<dbReference type="EMBL" id="FRBI01000016">
    <property type="protein sequence ID" value="SHM92693.1"/>
    <property type="molecule type" value="Genomic_DNA"/>
</dbReference>
<dbReference type="InterPro" id="IPR036938">
    <property type="entry name" value="PAP2/HPO_sf"/>
</dbReference>
<proteinExistence type="inferred from homology"/>
<dbReference type="Gene3D" id="2.60.200.40">
    <property type="match status" value="1"/>
</dbReference>
<dbReference type="Pfam" id="PF00781">
    <property type="entry name" value="DAGK_cat"/>
    <property type="match status" value="1"/>
</dbReference>
<dbReference type="InterPro" id="IPR000326">
    <property type="entry name" value="PAP2/HPO"/>
</dbReference>
<evidence type="ECO:0000256" key="7">
    <source>
        <dbReference type="ARBA" id="ARBA00023209"/>
    </source>
</evidence>
<dbReference type="Pfam" id="PF01569">
    <property type="entry name" value="PAP2"/>
    <property type="match status" value="1"/>
</dbReference>
<dbReference type="OrthoDB" id="3171056at2"/>
<evidence type="ECO:0000256" key="3">
    <source>
        <dbReference type="ARBA" id="ARBA00022679"/>
    </source>
</evidence>
<dbReference type="AlphaFoldDB" id="A0A1M7MP32"/>
<keyword evidence="10" id="KW-0812">Transmembrane</keyword>
<reference evidence="12 13" key="1">
    <citation type="submission" date="2016-11" db="EMBL/GenBank/DDBJ databases">
        <authorList>
            <person name="Jaros S."/>
            <person name="Januszkiewicz K."/>
            <person name="Wedrychowicz H."/>
        </authorList>
    </citation>
    <scope>NUCLEOTIDE SEQUENCE [LARGE SCALE GENOMIC DNA]</scope>
    <source>
        <strain evidence="12 13">CGMCC 4.2025</strain>
    </source>
</reference>
<evidence type="ECO:0000256" key="8">
    <source>
        <dbReference type="ARBA" id="ARBA00023264"/>
    </source>
</evidence>
<evidence type="ECO:0000256" key="2">
    <source>
        <dbReference type="ARBA" id="ARBA00005983"/>
    </source>
</evidence>
<feature type="transmembrane region" description="Helical" evidence="10">
    <location>
        <begin position="44"/>
        <end position="62"/>
    </location>
</feature>
<keyword evidence="8" id="KW-1208">Phospholipid metabolism</keyword>
<evidence type="ECO:0000256" key="10">
    <source>
        <dbReference type="SAM" id="Phobius"/>
    </source>
</evidence>
<evidence type="ECO:0000256" key="1">
    <source>
        <dbReference type="ARBA" id="ARBA00001946"/>
    </source>
</evidence>
<evidence type="ECO:0000256" key="9">
    <source>
        <dbReference type="SAM" id="MobiDB-lite"/>
    </source>
</evidence>
<dbReference type="GO" id="GO:0016301">
    <property type="term" value="F:kinase activity"/>
    <property type="evidence" value="ECO:0007669"/>
    <property type="project" value="UniProtKB-KW"/>
</dbReference>
<dbReference type="InterPro" id="IPR017438">
    <property type="entry name" value="ATP-NAD_kinase_N"/>
</dbReference>
<feature type="transmembrane region" description="Helical" evidence="10">
    <location>
        <begin position="170"/>
        <end position="189"/>
    </location>
</feature>
<name>A0A1M7MP32_9ACTN</name>
<feature type="transmembrane region" description="Helical" evidence="10">
    <location>
        <begin position="130"/>
        <end position="150"/>
    </location>
</feature>
<dbReference type="InterPro" id="IPR016064">
    <property type="entry name" value="NAD/diacylglycerol_kinase_sf"/>
</dbReference>
<dbReference type="SMART" id="SM00046">
    <property type="entry name" value="DAGKc"/>
    <property type="match status" value="1"/>
</dbReference>
<keyword evidence="7" id="KW-0594">Phospholipid biosynthesis</keyword>
<feature type="region of interest" description="Disordered" evidence="9">
    <location>
        <begin position="1"/>
        <end position="29"/>
    </location>
</feature>
<protein>
    <submittedName>
        <fullName evidence="12">Diacylglycerol kinase family enzyme</fullName>
    </submittedName>
</protein>
<comment type="cofactor">
    <cofactor evidence="1">
        <name>Mg(2+)</name>
        <dbReference type="ChEBI" id="CHEBI:18420"/>
    </cofactor>
</comment>
<evidence type="ECO:0000313" key="12">
    <source>
        <dbReference type="EMBL" id="SHM92693.1"/>
    </source>
</evidence>
<keyword evidence="5 12" id="KW-0418">Kinase</keyword>
<keyword evidence="7" id="KW-0444">Lipid biosynthesis</keyword>
<feature type="domain" description="DAGKc" evidence="11">
    <location>
        <begin position="275"/>
        <end position="403"/>
    </location>
</feature>